<dbReference type="EMBL" id="CDMZ01005210">
    <property type="protein sequence ID" value="CEM52292.1"/>
    <property type="molecule type" value="Genomic_DNA"/>
</dbReference>
<protein>
    <recommendedName>
        <fullName evidence="3">START domain-containing protein</fullName>
    </recommendedName>
</protein>
<name>A0A0G4I5V1_9ALVE</name>
<evidence type="ECO:0000256" key="1">
    <source>
        <dbReference type="SAM" id="MobiDB-lite"/>
    </source>
</evidence>
<dbReference type="AlphaFoldDB" id="A0A0G4I5V1"/>
<feature type="region of interest" description="Disordered" evidence="1">
    <location>
        <begin position="1"/>
        <end position="26"/>
    </location>
</feature>
<feature type="region of interest" description="Disordered" evidence="1">
    <location>
        <begin position="40"/>
        <end position="97"/>
    </location>
</feature>
<sequence length="594" mass="67551">MPDLARVTDVYGGSPPSSSSSVDMEEAVQEVCKEILMQEEEEHEQEFSRDFIDREAADAEKNPSLLNEGSLACGSVPNEPSGPPEARKMSSSHVSASRARFQHQETWLEEALSNFGDRFADDEKTKMLPFSQRERGFSVESLENFLGKKLKHNRHESVVSLRYFASHGSQGGSSEGNPTFHGSRTRACLLARSEGGNDERASIIPNLYTPRGSLTGMPRTPVELVQEFFMLSEEDRLLDIWLDMELMDTFQQLQRSPKWDKLTEREKENVTYIRHRKEDFDGVIKNLGADFLCPAQMCVMEGSDWKRTHDEDTFTYYKLCNNEKAFYVKSSFRVPCQVKDFLFVANEHCCARHWFKELHKDPQVVRGIRDRSCQMISVYVSVLGGLLKQRSISLSTMIDGLSSPARSFITFAVAPNKDRTDAQFIPPKEFWWHDVEVDGNFIKVTPVYEDIPGAPQGGSQTHAATQSMRTDAVSAFNPAASTATMRSLRRSPSVITKINTATIVEFNMKVRLPIQLPKQAGSILTKMLTHGLKRIRDLCDPAFLPQFFEQIKKTHGEEALRRDIYDDWINRRVKEASMEPHWDDEDEDGQPPEN</sequence>
<feature type="compositionally biased region" description="Basic and acidic residues" evidence="1">
    <location>
        <begin position="45"/>
        <end position="61"/>
    </location>
</feature>
<accession>A0A0G4I5V1</accession>
<evidence type="ECO:0008006" key="3">
    <source>
        <dbReference type="Google" id="ProtNLM"/>
    </source>
</evidence>
<evidence type="ECO:0000313" key="2">
    <source>
        <dbReference type="EMBL" id="CEM52292.1"/>
    </source>
</evidence>
<organism evidence="2">
    <name type="scientific">Chromera velia CCMP2878</name>
    <dbReference type="NCBI Taxonomy" id="1169474"/>
    <lineage>
        <taxon>Eukaryota</taxon>
        <taxon>Sar</taxon>
        <taxon>Alveolata</taxon>
        <taxon>Colpodellida</taxon>
        <taxon>Chromeraceae</taxon>
        <taxon>Chromera</taxon>
    </lineage>
</organism>
<gene>
    <name evidence="2" type="ORF">Cvel_11202</name>
</gene>
<reference evidence="2" key="1">
    <citation type="submission" date="2014-11" db="EMBL/GenBank/DDBJ databases">
        <authorList>
            <person name="Otto D Thomas"/>
            <person name="Naeem Raeece"/>
        </authorList>
    </citation>
    <scope>NUCLEOTIDE SEQUENCE</scope>
</reference>
<proteinExistence type="predicted"/>
<dbReference type="VEuPathDB" id="CryptoDB:Cvel_11202"/>